<dbReference type="PANTHER" id="PTHR44846">
    <property type="entry name" value="MANNOSYL-D-GLYCERATE TRANSPORT/METABOLISM SYSTEM REPRESSOR MNGR-RELATED"/>
    <property type="match status" value="1"/>
</dbReference>
<proteinExistence type="predicted"/>
<dbReference type="RefSeq" id="WP_243125975.1">
    <property type="nucleotide sequence ID" value="NZ_CAXSWT010000001.1"/>
</dbReference>
<organism evidence="6 7">
    <name type="scientific">Blautia producta</name>
    <dbReference type="NCBI Taxonomy" id="33035"/>
    <lineage>
        <taxon>Bacteria</taxon>
        <taxon>Bacillati</taxon>
        <taxon>Bacillota</taxon>
        <taxon>Clostridia</taxon>
        <taxon>Lachnospirales</taxon>
        <taxon>Lachnospiraceae</taxon>
        <taxon>Blautia</taxon>
    </lineage>
</organism>
<reference evidence="6 7" key="1">
    <citation type="submission" date="2019-01" db="EMBL/GenBank/DDBJ databases">
        <title>PMF-metabolizing Aryl O-demethylase.</title>
        <authorList>
            <person name="Kim M."/>
        </authorList>
    </citation>
    <scope>NUCLEOTIDE SEQUENCE [LARGE SCALE GENOMIC DNA]</scope>
    <source>
        <strain evidence="6 7">PMF1</strain>
    </source>
</reference>
<dbReference type="InterPro" id="IPR036390">
    <property type="entry name" value="WH_DNA-bd_sf"/>
</dbReference>
<evidence type="ECO:0000256" key="1">
    <source>
        <dbReference type="ARBA" id="ARBA00023015"/>
    </source>
</evidence>
<dbReference type="InterPro" id="IPR036388">
    <property type="entry name" value="WH-like_DNA-bd_sf"/>
</dbReference>
<evidence type="ECO:0000313" key="6">
    <source>
        <dbReference type="EMBL" id="QBE99525.1"/>
    </source>
</evidence>
<dbReference type="AlphaFoldDB" id="A0A4P6M5K9"/>
<dbReference type="Gene3D" id="1.10.10.10">
    <property type="entry name" value="Winged helix-like DNA-binding domain superfamily/Winged helix DNA-binding domain"/>
    <property type="match status" value="1"/>
</dbReference>
<dbReference type="SMART" id="SM00345">
    <property type="entry name" value="HTH_GNTR"/>
    <property type="match status" value="1"/>
</dbReference>
<dbReference type="EMBL" id="CP035945">
    <property type="protein sequence ID" value="QBE99525.1"/>
    <property type="molecule type" value="Genomic_DNA"/>
</dbReference>
<dbReference type="Pfam" id="PF00392">
    <property type="entry name" value="GntR"/>
    <property type="match status" value="1"/>
</dbReference>
<evidence type="ECO:0000256" key="2">
    <source>
        <dbReference type="ARBA" id="ARBA00023125"/>
    </source>
</evidence>
<dbReference type="CDD" id="cd07377">
    <property type="entry name" value="WHTH_GntR"/>
    <property type="match status" value="1"/>
</dbReference>
<evidence type="ECO:0000256" key="4">
    <source>
        <dbReference type="SAM" id="MobiDB-lite"/>
    </source>
</evidence>
<protein>
    <submittedName>
        <fullName evidence="6">HTH-type transcriptional repressor YvoA</fullName>
    </submittedName>
</protein>
<dbReference type="GO" id="GO:0003700">
    <property type="term" value="F:DNA-binding transcription factor activity"/>
    <property type="evidence" value="ECO:0007669"/>
    <property type="project" value="InterPro"/>
</dbReference>
<dbReference type="InterPro" id="IPR028978">
    <property type="entry name" value="Chorismate_lyase_/UTRA_dom_sf"/>
</dbReference>
<gene>
    <name evidence="6" type="primary">yvoA_4</name>
    <name evidence="6" type="ORF">PMF13cell1_05102</name>
</gene>
<keyword evidence="3" id="KW-0804">Transcription</keyword>
<dbReference type="Proteomes" id="UP000289794">
    <property type="component" value="Chromosome"/>
</dbReference>
<feature type="compositionally biased region" description="Basic and acidic residues" evidence="4">
    <location>
        <begin position="1"/>
        <end position="19"/>
    </location>
</feature>
<sequence>MNEPLDKNIPKTGMSEEKSRKLKHVKVYDQLYAQIINGEYPKGSQLPSEPDLSKEMGVSRMTLRQALALLREDGLIHNVQGKGNFVQGIKKSSAKNSTNLCNPVFQCGQTVTETETEYRLEPPTDFISDMIGRKTPVVAITDRWYKDQAGSTFAYSLSFIPIETVTQFNIDFTDMDSLTRFLNQDIYRHAVSSTLNLRGSDTGNFTAQKYRLSEKNTFLMIQENLYSDSGLTLAATKHYIPLESCNLVLTFQK</sequence>
<evidence type="ECO:0000313" key="7">
    <source>
        <dbReference type="Proteomes" id="UP000289794"/>
    </source>
</evidence>
<dbReference type="KEGG" id="bpro:PMF13cell1_05102"/>
<dbReference type="GO" id="GO:0003677">
    <property type="term" value="F:DNA binding"/>
    <property type="evidence" value="ECO:0007669"/>
    <property type="project" value="UniProtKB-KW"/>
</dbReference>
<dbReference type="SUPFAM" id="SSF64288">
    <property type="entry name" value="Chorismate lyase-like"/>
    <property type="match status" value="1"/>
</dbReference>
<dbReference type="GO" id="GO:0045892">
    <property type="term" value="P:negative regulation of DNA-templated transcription"/>
    <property type="evidence" value="ECO:0007669"/>
    <property type="project" value="TreeGrafter"/>
</dbReference>
<name>A0A4P6M5K9_9FIRM</name>
<keyword evidence="2" id="KW-0238">DNA-binding</keyword>
<dbReference type="InterPro" id="IPR050679">
    <property type="entry name" value="Bact_HTH_transcr_reg"/>
</dbReference>
<dbReference type="InterPro" id="IPR000524">
    <property type="entry name" value="Tscrpt_reg_HTH_GntR"/>
</dbReference>
<dbReference type="SUPFAM" id="SSF46785">
    <property type="entry name" value="Winged helix' DNA-binding domain"/>
    <property type="match status" value="1"/>
</dbReference>
<feature type="region of interest" description="Disordered" evidence="4">
    <location>
        <begin position="1"/>
        <end position="20"/>
    </location>
</feature>
<evidence type="ECO:0000259" key="5">
    <source>
        <dbReference type="PROSITE" id="PS50949"/>
    </source>
</evidence>
<dbReference type="PROSITE" id="PS50949">
    <property type="entry name" value="HTH_GNTR"/>
    <property type="match status" value="1"/>
</dbReference>
<evidence type="ECO:0000256" key="3">
    <source>
        <dbReference type="ARBA" id="ARBA00023163"/>
    </source>
</evidence>
<dbReference type="PANTHER" id="PTHR44846:SF1">
    <property type="entry name" value="MANNOSYL-D-GLYCERATE TRANSPORT_METABOLISM SYSTEM REPRESSOR MNGR-RELATED"/>
    <property type="match status" value="1"/>
</dbReference>
<accession>A0A4P6M5K9</accession>
<feature type="domain" description="HTH gntR-type" evidence="5">
    <location>
        <begin position="21"/>
        <end position="89"/>
    </location>
</feature>
<dbReference type="PRINTS" id="PR00035">
    <property type="entry name" value="HTHGNTR"/>
</dbReference>
<keyword evidence="1" id="KW-0805">Transcription regulation</keyword>